<keyword evidence="4 5" id="KW-0472">Membrane</keyword>
<proteinExistence type="inferred from homology"/>
<dbReference type="PANTHER" id="PTHR10687">
    <property type="entry name" value="SECRETORY CARRIER-ASSOCIATED MEMBRANE PROTEIN SCAMP"/>
    <property type="match status" value="1"/>
</dbReference>
<reference evidence="8" key="1">
    <citation type="submission" date="2019-08" db="EMBL/GenBank/DDBJ databases">
        <title>The improved chromosome-level genome for the pearl oyster Pinctada fucata martensii using PacBio sequencing and Hi-C.</title>
        <authorList>
            <person name="Zheng Z."/>
        </authorList>
    </citation>
    <scope>NUCLEOTIDE SEQUENCE</scope>
    <source>
        <strain evidence="8">ZZ-2019</strain>
        <tissue evidence="8">Adductor muscle</tissue>
    </source>
</reference>
<evidence type="ECO:0000256" key="1">
    <source>
        <dbReference type="ARBA" id="ARBA00004141"/>
    </source>
</evidence>
<dbReference type="GO" id="GO:0055038">
    <property type="term" value="C:recycling endosome membrane"/>
    <property type="evidence" value="ECO:0007669"/>
    <property type="project" value="TreeGrafter"/>
</dbReference>
<evidence type="ECO:0000313" key="9">
    <source>
        <dbReference type="Proteomes" id="UP001186944"/>
    </source>
</evidence>
<evidence type="ECO:0000256" key="5">
    <source>
        <dbReference type="RuleBase" id="RU363122"/>
    </source>
</evidence>
<feature type="region of interest" description="Disordered" evidence="7">
    <location>
        <begin position="110"/>
        <end position="171"/>
    </location>
</feature>
<comment type="subcellular location">
    <subcellularLocation>
        <location evidence="1 5">Membrane</location>
        <topology evidence="1 5">Multi-pass membrane protein</topology>
    </subcellularLocation>
</comment>
<keyword evidence="2 5" id="KW-0812">Transmembrane</keyword>
<evidence type="ECO:0000256" key="3">
    <source>
        <dbReference type="ARBA" id="ARBA00022989"/>
    </source>
</evidence>
<comment type="caution">
    <text evidence="8">The sequence shown here is derived from an EMBL/GenBank/DDBJ whole genome shotgun (WGS) entry which is preliminary data.</text>
</comment>
<dbReference type="AlphaFoldDB" id="A0AA88Y574"/>
<feature type="transmembrane region" description="Helical" evidence="5">
    <location>
        <begin position="242"/>
        <end position="267"/>
    </location>
</feature>
<protein>
    <recommendedName>
        <fullName evidence="5">Secretory carrier-associated membrane protein</fullName>
        <shortName evidence="5">Secretory carrier membrane protein</shortName>
    </recommendedName>
</protein>
<dbReference type="GO" id="GO:0032588">
    <property type="term" value="C:trans-Golgi network membrane"/>
    <property type="evidence" value="ECO:0007669"/>
    <property type="project" value="TreeGrafter"/>
</dbReference>
<feature type="transmembrane region" description="Helical" evidence="5">
    <location>
        <begin position="381"/>
        <end position="405"/>
    </location>
</feature>
<dbReference type="GO" id="GO:0015031">
    <property type="term" value="P:protein transport"/>
    <property type="evidence" value="ECO:0007669"/>
    <property type="project" value="InterPro"/>
</dbReference>
<keyword evidence="6" id="KW-0175">Coiled coil</keyword>
<organism evidence="8 9">
    <name type="scientific">Pinctada imbricata</name>
    <name type="common">Atlantic pearl-oyster</name>
    <name type="synonym">Pinctada martensii</name>
    <dbReference type="NCBI Taxonomy" id="66713"/>
    <lineage>
        <taxon>Eukaryota</taxon>
        <taxon>Metazoa</taxon>
        <taxon>Spiralia</taxon>
        <taxon>Lophotrochozoa</taxon>
        <taxon>Mollusca</taxon>
        <taxon>Bivalvia</taxon>
        <taxon>Autobranchia</taxon>
        <taxon>Pteriomorphia</taxon>
        <taxon>Pterioida</taxon>
        <taxon>Pterioidea</taxon>
        <taxon>Pteriidae</taxon>
        <taxon>Pinctada</taxon>
    </lineage>
</organism>
<keyword evidence="9" id="KW-1185">Reference proteome</keyword>
<name>A0AA88Y574_PINIB</name>
<keyword evidence="5" id="KW-0813">Transport</keyword>
<evidence type="ECO:0000256" key="7">
    <source>
        <dbReference type="SAM" id="MobiDB-lite"/>
    </source>
</evidence>
<feature type="transmembrane region" description="Helical" evidence="5">
    <location>
        <begin position="309"/>
        <end position="330"/>
    </location>
</feature>
<evidence type="ECO:0000256" key="4">
    <source>
        <dbReference type="ARBA" id="ARBA00023136"/>
    </source>
</evidence>
<comment type="similarity">
    <text evidence="5">Belongs to the SCAMP family.</text>
</comment>
<feature type="coiled-coil region" evidence="6">
    <location>
        <begin position="173"/>
        <end position="207"/>
    </location>
</feature>
<dbReference type="InterPro" id="IPR007273">
    <property type="entry name" value="SCAMP"/>
</dbReference>
<dbReference type="Pfam" id="PF04144">
    <property type="entry name" value="SCAMP"/>
    <property type="match status" value="2"/>
</dbReference>
<feature type="transmembrane region" description="Helical" evidence="5">
    <location>
        <begin position="279"/>
        <end position="297"/>
    </location>
</feature>
<evidence type="ECO:0000256" key="6">
    <source>
        <dbReference type="SAM" id="Coils"/>
    </source>
</evidence>
<sequence>MLSYDTDGHMNTSLYDKRDDFNFSITNFPFLGSNIPSSPAYGVFISQLIRYARISTKYTDFVLRARRLSDKLLSQGYVCNRLTSSLRKFYGRYGELVIHYDVPLSRMDPSVQQAARGTQQNTTEEFNPFAEGNQTRPTAGKGGVPPPQPSSQPAIMQPSSDPPPYTESSAQRIDTADLQKRQEELERKAAELQRKEQEMKNMQFNDRQNNWPPLPKCCPVGPCFYQDFSVDIPLEFQRTVKFVYYLWMFYSVVLFLNVLASLAYFIVDGNGGTTFGLSIVWFVLFIPCSFICWYRPLYKAFRSDSSFNFFLFFFIIFFQIVACVIMAAGVPDFTMSDSSFNFFVFFFVFFFQFICCIIQCLGITGYTVGVVSGLSVMGKSIAAGLTMTFVGLFFGLTAIISFAVLVKVHKIYRSTGASFDKAKQEFSTGVMQNQAVQSAAANAAAGAAKGMAQQYGSNNKY</sequence>
<keyword evidence="3 5" id="KW-1133">Transmembrane helix</keyword>
<gene>
    <name evidence="8" type="ORF">FSP39_022388</name>
</gene>
<dbReference type="Proteomes" id="UP001186944">
    <property type="component" value="Unassembled WGS sequence"/>
</dbReference>
<evidence type="ECO:0000313" key="8">
    <source>
        <dbReference type="EMBL" id="KAK3098720.1"/>
    </source>
</evidence>
<dbReference type="PANTHER" id="PTHR10687:SF2">
    <property type="entry name" value="SECRETORY CARRIER-ASSOCIATED MEMBRANE PROTEIN"/>
    <property type="match status" value="1"/>
</dbReference>
<dbReference type="EMBL" id="VSWD01000007">
    <property type="protein sequence ID" value="KAK3098720.1"/>
    <property type="molecule type" value="Genomic_DNA"/>
</dbReference>
<feature type="compositionally biased region" description="Polar residues" evidence="7">
    <location>
        <begin position="110"/>
        <end position="125"/>
    </location>
</feature>
<accession>A0AA88Y574</accession>
<feature type="transmembrane region" description="Helical" evidence="5">
    <location>
        <begin position="342"/>
        <end position="369"/>
    </location>
</feature>
<comment type="caution">
    <text evidence="5">Lacks conserved residue(s) required for the propagation of feature annotation.</text>
</comment>
<evidence type="ECO:0000256" key="2">
    <source>
        <dbReference type="ARBA" id="ARBA00022692"/>
    </source>
</evidence>